<sequence>MGEPTAKTAKSLKDHRADPPDGTVNGASRAAAEPSAAPSVAESLRSPRLMLARLRTPRTPRLWFELLLIGFSYWLYSQIRNAVPAERGVALRHAADVWSLERDLGLGVEHSINHALNSVTWLIVGMNYYYASLHFVITIGVLVWLYVAHPHRYAAPRLVLFATTWLALIGFWAYPLAPPRLMPGGGFIDTVAVHHTWGSLSQGSLAHVSNQYAAMPSMHIGWSLWCGITIFNLARPLWVRLLGLLYPVFTLTVILATGNHFWLDAVGGVICLAAGYGLVYLLYGRWAYHLPKTKAQKTKAQPQPS</sequence>
<dbReference type="GO" id="GO:0016020">
    <property type="term" value="C:membrane"/>
    <property type="evidence" value="ECO:0007669"/>
    <property type="project" value="UniProtKB-SubCell"/>
</dbReference>
<dbReference type="RefSeq" id="WP_103883792.1">
    <property type="nucleotide sequence ID" value="NZ_FNVU01000001.1"/>
</dbReference>
<reference evidence="8 9" key="1">
    <citation type="submission" date="2016-10" db="EMBL/GenBank/DDBJ databases">
        <authorList>
            <person name="de Groot N.N."/>
        </authorList>
    </citation>
    <scope>NUCLEOTIDE SEQUENCE [LARGE SCALE GENOMIC DNA]</scope>
    <source>
        <strain evidence="8 9">CGMCC 4.2023</strain>
    </source>
</reference>
<feature type="transmembrane region" description="Helical" evidence="6">
    <location>
        <begin position="128"/>
        <end position="146"/>
    </location>
</feature>
<proteinExistence type="predicted"/>
<accession>A0A1H5T5N8</accession>
<evidence type="ECO:0000256" key="1">
    <source>
        <dbReference type="ARBA" id="ARBA00004141"/>
    </source>
</evidence>
<evidence type="ECO:0000256" key="6">
    <source>
        <dbReference type="SAM" id="Phobius"/>
    </source>
</evidence>
<feature type="transmembrane region" description="Helical" evidence="6">
    <location>
        <begin position="158"/>
        <end position="177"/>
    </location>
</feature>
<feature type="region of interest" description="Disordered" evidence="5">
    <location>
        <begin position="1"/>
        <end position="38"/>
    </location>
</feature>
<feature type="transmembrane region" description="Helical" evidence="6">
    <location>
        <begin position="62"/>
        <end position="79"/>
    </location>
</feature>
<evidence type="ECO:0000256" key="3">
    <source>
        <dbReference type="ARBA" id="ARBA00022989"/>
    </source>
</evidence>
<dbReference type="EMBL" id="FNVU01000001">
    <property type="protein sequence ID" value="SEF58182.1"/>
    <property type="molecule type" value="Genomic_DNA"/>
</dbReference>
<dbReference type="Pfam" id="PF14378">
    <property type="entry name" value="PAP2_3"/>
    <property type="match status" value="1"/>
</dbReference>
<dbReference type="AlphaFoldDB" id="A0A1H5T5N8"/>
<name>A0A1H5T5N8_9ACTN</name>
<dbReference type="PANTHER" id="PTHR31310">
    <property type="match status" value="1"/>
</dbReference>
<feature type="transmembrane region" description="Helical" evidence="6">
    <location>
        <begin position="238"/>
        <end position="256"/>
    </location>
</feature>
<dbReference type="InterPro" id="IPR026841">
    <property type="entry name" value="Aur1/Ipt1"/>
</dbReference>
<keyword evidence="3 6" id="KW-1133">Transmembrane helix</keyword>
<evidence type="ECO:0000313" key="8">
    <source>
        <dbReference type="EMBL" id="SEF58182.1"/>
    </source>
</evidence>
<feature type="transmembrane region" description="Helical" evidence="6">
    <location>
        <begin position="262"/>
        <end position="283"/>
    </location>
</feature>
<comment type="subcellular location">
    <subcellularLocation>
        <location evidence="1">Membrane</location>
        <topology evidence="1">Multi-pass membrane protein</topology>
    </subcellularLocation>
</comment>
<keyword evidence="9" id="KW-1185">Reference proteome</keyword>
<evidence type="ECO:0000256" key="2">
    <source>
        <dbReference type="ARBA" id="ARBA00022692"/>
    </source>
</evidence>
<evidence type="ECO:0000313" key="9">
    <source>
        <dbReference type="Proteomes" id="UP000236754"/>
    </source>
</evidence>
<evidence type="ECO:0000259" key="7">
    <source>
        <dbReference type="Pfam" id="PF14378"/>
    </source>
</evidence>
<evidence type="ECO:0000256" key="5">
    <source>
        <dbReference type="SAM" id="MobiDB-lite"/>
    </source>
</evidence>
<gene>
    <name evidence="8" type="ORF">SAMN05216223_101403</name>
</gene>
<feature type="domain" description="Inositolphosphotransferase Aur1/Ipt1" evidence="7">
    <location>
        <begin position="96"/>
        <end position="277"/>
    </location>
</feature>
<dbReference type="OrthoDB" id="5241565at2"/>
<dbReference type="PANTHER" id="PTHR31310:SF7">
    <property type="entry name" value="PA-PHOSPHATASE RELATED-FAMILY PROTEIN DDB_G0268928"/>
    <property type="match status" value="1"/>
</dbReference>
<keyword evidence="2 6" id="KW-0812">Transmembrane</keyword>
<dbReference type="InterPro" id="IPR052185">
    <property type="entry name" value="IPC_Synthase-Related"/>
</dbReference>
<dbReference type="CDD" id="cd03386">
    <property type="entry name" value="PAP2_Aur1_like"/>
    <property type="match status" value="1"/>
</dbReference>
<dbReference type="Proteomes" id="UP000236754">
    <property type="component" value="Unassembled WGS sequence"/>
</dbReference>
<protein>
    <submittedName>
        <fullName evidence="8">PAP2 superfamily protein</fullName>
    </submittedName>
</protein>
<feature type="transmembrane region" description="Helical" evidence="6">
    <location>
        <begin position="212"/>
        <end position="231"/>
    </location>
</feature>
<organism evidence="8 9">
    <name type="scientific">Actinacidiphila yanglinensis</name>
    <dbReference type="NCBI Taxonomy" id="310779"/>
    <lineage>
        <taxon>Bacteria</taxon>
        <taxon>Bacillati</taxon>
        <taxon>Actinomycetota</taxon>
        <taxon>Actinomycetes</taxon>
        <taxon>Kitasatosporales</taxon>
        <taxon>Streptomycetaceae</taxon>
        <taxon>Actinacidiphila</taxon>
    </lineage>
</organism>
<evidence type="ECO:0000256" key="4">
    <source>
        <dbReference type="ARBA" id="ARBA00023136"/>
    </source>
</evidence>
<keyword evidence="4 6" id="KW-0472">Membrane</keyword>
<feature type="compositionally biased region" description="Low complexity" evidence="5">
    <location>
        <begin position="27"/>
        <end position="38"/>
    </location>
</feature>